<protein>
    <recommendedName>
        <fullName evidence="3">HYR domain-containing protein</fullName>
    </recommendedName>
</protein>
<feature type="domain" description="HYR" evidence="3">
    <location>
        <begin position="535"/>
        <end position="618"/>
    </location>
</feature>
<dbReference type="Proteomes" id="UP000326509">
    <property type="component" value="Unassembled WGS sequence"/>
</dbReference>
<dbReference type="PROSITE" id="PS50825">
    <property type="entry name" value="HYR"/>
    <property type="match status" value="1"/>
</dbReference>
<proteinExistence type="predicted"/>
<dbReference type="PANTHER" id="PTHR24273:SF32">
    <property type="entry name" value="HYALIN"/>
    <property type="match status" value="1"/>
</dbReference>
<dbReference type="EMBL" id="BKCG01000001">
    <property type="protein sequence ID" value="GER58576.1"/>
    <property type="molecule type" value="Genomic_DNA"/>
</dbReference>
<keyword evidence="2" id="KW-0677">Repeat</keyword>
<dbReference type="InterPro" id="IPR026444">
    <property type="entry name" value="Secre_tail"/>
</dbReference>
<comment type="caution">
    <text evidence="4">The sequence shown here is derived from an EMBL/GenBank/DDBJ whole genome shotgun (WGS) entry which is preliminary data.</text>
</comment>
<dbReference type="Pfam" id="PF02494">
    <property type="entry name" value="HYR"/>
    <property type="match status" value="1"/>
</dbReference>
<organism evidence="4 5">
    <name type="scientific">Patiriisocius marinus</name>
    <dbReference type="NCBI Taxonomy" id="1397112"/>
    <lineage>
        <taxon>Bacteria</taxon>
        <taxon>Pseudomonadati</taxon>
        <taxon>Bacteroidota</taxon>
        <taxon>Flavobacteriia</taxon>
        <taxon>Flavobacteriales</taxon>
        <taxon>Flavobacteriaceae</taxon>
        <taxon>Patiriisocius</taxon>
    </lineage>
</organism>
<name>A0A5J4IUY2_9FLAO</name>
<dbReference type="InterPro" id="IPR003410">
    <property type="entry name" value="HYR_dom"/>
</dbReference>
<evidence type="ECO:0000259" key="3">
    <source>
        <dbReference type="PROSITE" id="PS50825"/>
    </source>
</evidence>
<sequence>MFAQGTGVNLSNNQSNQGIQNKVVSSTSSVSSVLVLGAPGNPAWLDDVEAKLDNTGLVNADTFLTTGATPTLAQLLAYDSVLVFTDASALDPVGLGNNLASYIEAGGGVVNATFTANVPITGNFTAYDLYTNSGQGNGTNLGIGTIYEPSHPTLNGVSSFDGGTASFHNTGGTIAAGASVVAEYTTGAPLIIVKENVGPALTRTAFLNFYPPSFDARDDFWNITSDGDILMANALNWTAFAGGANVLIAGAPGNPDWLLDVELKVESSGDFQADTFLTSAGTPTLAELQNYDAVFIFTDAGAADPVAFGNVLAQYADGGGAILDATFTPNVPITGGFTSYELYSVSGQANGANLGIGTINNPSHPTLSGVNTFDGGTASFHNTGGTIAAGATVIAEYTNGAPLIIVNEDMGPSLVKRAFLNFYPPSIDARDDFWDTTSDGALIITNAISWLLSIDTNSAPTAQCQAFTATLDSNGNATITAADIDNGSLDTDGTITLSIDVTTFTCNELGDNTVTLTVTDDDGAVDTCSAIVTVVDAEDPTIVCPAPITVMINQGEMFTVPDYIATGDATVSDNCTYSVVQDPLPGSMVAVGTYTIEIDVTDASGNTASCSFELTVDEILGTNNFNEATFKLYPNPATSQINIEGTFDIASVVIYNLLGQEVLTTNSEILNIEDLTSGMYLVNIIDIEGNKSTTRFIKK</sequence>
<dbReference type="SUPFAM" id="SSF49299">
    <property type="entry name" value="PKD domain"/>
    <property type="match status" value="1"/>
</dbReference>
<reference evidence="4 5" key="1">
    <citation type="submission" date="2019-08" db="EMBL/GenBank/DDBJ databases">
        <title>Draft genome sequence of Ulvibacter marinus type strain NBRC 109484.</title>
        <authorList>
            <person name="Kawano K."/>
            <person name="Ushijima N."/>
            <person name="Kihara M."/>
            <person name="Itoh H."/>
        </authorList>
    </citation>
    <scope>NUCLEOTIDE SEQUENCE [LARGE SCALE GENOMIC DNA]</scope>
    <source>
        <strain evidence="4 5">NBRC 109484</strain>
    </source>
</reference>
<evidence type="ECO:0000256" key="1">
    <source>
        <dbReference type="ARBA" id="ARBA00022729"/>
    </source>
</evidence>
<evidence type="ECO:0000313" key="4">
    <source>
        <dbReference type="EMBL" id="GER58576.1"/>
    </source>
</evidence>
<dbReference type="InterPro" id="IPR013783">
    <property type="entry name" value="Ig-like_fold"/>
</dbReference>
<dbReference type="InterPro" id="IPR035986">
    <property type="entry name" value="PKD_dom_sf"/>
</dbReference>
<dbReference type="PANTHER" id="PTHR24273">
    <property type="entry name" value="FI04643P-RELATED"/>
    <property type="match status" value="1"/>
</dbReference>
<dbReference type="AlphaFoldDB" id="A0A5J4IUY2"/>
<gene>
    <name evidence="4" type="ORF">ULMA_06840</name>
</gene>
<evidence type="ECO:0000256" key="2">
    <source>
        <dbReference type="ARBA" id="ARBA00022737"/>
    </source>
</evidence>
<keyword evidence="1" id="KW-0732">Signal</keyword>
<evidence type="ECO:0000313" key="5">
    <source>
        <dbReference type="Proteomes" id="UP000326509"/>
    </source>
</evidence>
<dbReference type="Pfam" id="PF18962">
    <property type="entry name" value="Por_Secre_tail"/>
    <property type="match status" value="1"/>
</dbReference>
<dbReference type="CDD" id="cd00146">
    <property type="entry name" value="PKD"/>
    <property type="match status" value="1"/>
</dbReference>
<dbReference type="Gene3D" id="2.60.40.10">
    <property type="entry name" value="Immunoglobulins"/>
    <property type="match status" value="2"/>
</dbReference>
<keyword evidence="5" id="KW-1185">Reference proteome</keyword>
<accession>A0A5J4IUY2</accession>
<dbReference type="NCBIfam" id="TIGR04183">
    <property type="entry name" value="Por_Secre_tail"/>
    <property type="match status" value="1"/>
</dbReference>